<sequence>MYTYHTVSILDLPAELLLDIIARLPQPSVLHFAITCKTFYQLSLPVLYDTVRLAAQGVSEFRSKVERNDPSLSWVHELKLLRSDARRSGLYPGSGCIFQDEAFLSAFANLRSFDTLDYARMKGWSEFLNVLEALPSSVRHFRGRVCTSDDNALDSLGRVYPSYQTLDLILSPEGLAFDLISQDHNINNVPPSLSHVFPNLAHLSLTLIFLSGCITSFLRECHFPALETFQLVNRDAIMPDFMLDMAHADALLVFFARHACTLRDLHLPAWAIEPEVGDRFSGTPLTLEHMRSGFNLLHYLARSHAFSSSLLTLSVSPSAELRVFGVPSLPAEFMGFNSVRTLELAVNHDPSGLVLGLAFSFDIDAIPTAFPALECLEIRVHETISVKTVVTYLGAYHPRALLRCKTLSRMVFIYRGFRRETRDAFLVRCREEANGAGNITLERVQSPS</sequence>
<dbReference type="Gene3D" id="1.20.1280.50">
    <property type="match status" value="1"/>
</dbReference>
<dbReference type="Pfam" id="PF00646">
    <property type="entry name" value="F-box"/>
    <property type="match status" value="1"/>
</dbReference>
<dbReference type="InterPro" id="IPR032675">
    <property type="entry name" value="LRR_dom_sf"/>
</dbReference>
<proteinExistence type="predicted"/>
<evidence type="ECO:0000313" key="2">
    <source>
        <dbReference type="EMBL" id="KAJ8473955.1"/>
    </source>
</evidence>
<organism evidence="2 3">
    <name type="scientific">Trametes cubensis</name>
    <dbReference type="NCBI Taxonomy" id="1111947"/>
    <lineage>
        <taxon>Eukaryota</taxon>
        <taxon>Fungi</taxon>
        <taxon>Dikarya</taxon>
        <taxon>Basidiomycota</taxon>
        <taxon>Agaricomycotina</taxon>
        <taxon>Agaricomycetes</taxon>
        <taxon>Polyporales</taxon>
        <taxon>Polyporaceae</taxon>
        <taxon>Trametes</taxon>
    </lineage>
</organism>
<dbReference type="SUPFAM" id="SSF52047">
    <property type="entry name" value="RNI-like"/>
    <property type="match status" value="1"/>
</dbReference>
<dbReference type="InterPro" id="IPR036047">
    <property type="entry name" value="F-box-like_dom_sf"/>
</dbReference>
<dbReference type="Proteomes" id="UP001215151">
    <property type="component" value="Unassembled WGS sequence"/>
</dbReference>
<evidence type="ECO:0000313" key="3">
    <source>
        <dbReference type="Proteomes" id="UP001215151"/>
    </source>
</evidence>
<name>A0AAD7XBN4_9APHY</name>
<dbReference type="InterPro" id="IPR001810">
    <property type="entry name" value="F-box_dom"/>
</dbReference>
<keyword evidence="3" id="KW-1185">Reference proteome</keyword>
<dbReference type="CDD" id="cd09917">
    <property type="entry name" value="F-box_SF"/>
    <property type="match status" value="1"/>
</dbReference>
<comment type="caution">
    <text evidence="2">The sequence shown here is derived from an EMBL/GenBank/DDBJ whole genome shotgun (WGS) entry which is preliminary data.</text>
</comment>
<dbReference type="EMBL" id="JAPEVG010000204">
    <property type="protein sequence ID" value="KAJ8473955.1"/>
    <property type="molecule type" value="Genomic_DNA"/>
</dbReference>
<dbReference type="AlphaFoldDB" id="A0AAD7XBN4"/>
<feature type="domain" description="F-box" evidence="1">
    <location>
        <begin position="6"/>
        <end position="42"/>
    </location>
</feature>
<dbReference type="Gene3D" id="3.80.10.10">
    <property type="entry name" value="Ribonuclease Inhibitor"/>
    <property type="match status" value="1"/>
</dbReference>
<dbReference type="PROSITE" id="PS50181">
    <property type="entry name" value="FBOX"/>
    <property type="match status" value="1"/>
</dbReference>
<evidence type="ECO:0000259" key="1">
    <source>
        <dbReference type="PROSITE" id="PS50181"/>
    </source>
</evidence>
<dbReference type="SUPFAM" id="SSF81383">
    <property type="entry name" value="F-box domain"/>
    <property type="match status" value="1"/>
</dbReference>
<gene>
    <name evidence="2" type="ORF">ONZ51_g7533</name>
</gene>
<protein>
    <recommendedName>
        <fullName evidence="1">F-box domain-containing protein</fullName>
    </recommendedName>
</protein>
<accession>A0AAD7XBN4</accession>
<reference evidence="2" key="1">
    <citation type="submission" date="2022-11" db="EMBL/GenBank/DDBJ databases">
        <title>Genome Sequence of Cubamyces cubensis.</title>
        <authorList>
            <person name="Buettner E."/>
        </authorList>
    </citation>
    <scope>NUCLEOTIDE SEQUENCE</scope>
    <source>
        <strain evidence="2">MPL-01</strain>
    </source>
</reference>